<proteinExistence type="predicted"/>
<evidence type="ECO:0000256" key="1">
    <source>
        <dbReference type="SAM" id="MobiDB-lite"/>
    </source>
</evidence>
<dbReference type="KEGG" id="nte:NEUTE1DRAFT51016"/>
<dbReference type="VEuPathDB" id="FungiDB:NEUTE1DRAFT_51016"/>
<sequence>MSTPNATQDGGYAVVFRDPYGADKAATTSSSDSAIARIDLPGSQEQDGISVGDFTIRHWLSHRTFGAAHVEMAALAQALEEVIKRNDQHRPDKSTVKIFTDSDTALARIDRGILNLETNTFANSLKRKRENKAFFEEHTNPFVRLIVWQSHYLSDRGCTIEMNWMPRNTTLGHSLADHMAGKWKNWRGKDPGDAFNQNYLPRDERDGIMDKLHEEVSAIERARTYDVLDPEPEEEPKPKQAQPPKKERRIKLATGAKKRSTTERIALLDSPSDYIPLDSESEEKLASQSQPQKKKQKVEGTIKAQKRSTTDFILLDSDTDEEPQRPKKRRRVRRARVKKTSAEAHTAPDGSSDYTPLDSDSEQKPKPKPQPPKKQQETKGATTVKQRSTSDFILLDSDSEEQPKPKQPQTPKRRKKIRGAIPVKKGASMQQVEEDRLLNGEDNATSADGLLHGEDHAFAFDLGNLPVYPNEEHAIHDPDSGHGTPSCLLCACQDNDYP</sequence>
<dbReference type="HOGENOM" id="CLU_584063_0_0_1"/>
<name>F8MYK7_NEUT8</name>
<evidence type="ECO:0008006" key="4">
    <source>
        <dbReference type="Google" id="ProtNLM"/>
    </source>
</evidence>
<feature type="compositionally biased region" description="Polar residues" evidence="1">
    <location>
        <begin position="378"/>
        <end position="391"/>
    </location>
</feature>
<evidence type="ECO:0000313" key="2">
    <source>
        <dbReference type="EMBL" id="EGO51404.1"/>
    </source>
</evidence>
<keyword evidence="3" id="KW-1185">Reference proteome</keyword>
<gene>
    <name evidence="2" type="ORF">NEUTE1DRAFT_51016</name>
</gene>
<accession>F8MYK7</accession>
<organism evidence="2 3">
    <name type="scientific">Neurospora tetrasperma (strain FGSC 2508 / ATCC MYA-4615 / P0657)</name>
    <dbReference type="NCBI Taxonomy" id="510951"/>
    <lineage>
        <taxon>Eukaryota</taxon>
        <taxon>Fungi</taxon>
        <taxon>Dikarya</taxon>
        <taxon>Ascomycota</taxon>
        <taxon>Pezizomycotina</taxon>
        <taxon>Sordariomycetes</taxon>
        <taxon>Sordariomycetidae</taxon>
        <taxon>Sordariales</taxon>
        <taxon>Sordariaceae</taxon>
        <taxon>Neurospora</taxon>
    </lineage>
</organism>
<reference evidence="3" key="1">
    <citation type="journal article" date="2011" name="Genetics">
        <title>Massive changes in genome architecture accompany the transition to self-fertility in the filamentous fungus Neurospora tetrasperma.</title>
        <authorList>
            <person name="Ellison C.E."/>
            <person name="Stajich J.E."/>
            <person name="Jacobson D.J."/>
            <person name="Natvig D.O."/>
            <person name="Lapidus A."/>
            <person name="Foster B."/>
            <person name="Aerts A."/>
            <person name="Riley R."/>
            <person name="Lindquist E.A."/>
            <person name="Grigoriev I.V."/>
            <person name="Taylor J.W."/>
        </authorList>
    </citation>
    <scope>NUCLEOTIDE SEQUENCE [LARGE SCALE GENOMIC DNA]</scope>
    <source>
        <strain evidence="3">FGSC 2508 / P0657</strain>
    </source>
</reference>
<protein>
    <recommendedName>
        <fullName evidence="4">RNase H type-1 domain-containing protein</fullName>
    </recommendedName>
</protein>
<dbReference type="InterPro" id="IPR036397">
    <property type="entry name" value="RNaseH_sf"/>
</dbReference>
<feature type="compositionally biased region" description="Basic residues" evidence="1">
    <location>
        <begin position="326"/>
        <end position="339"/>
    </location>
</feature>
<feature type="compositionally biased region" description="Basic residues" evidence="1">
    <location>
        <begin position="246"/>
        <end position="259"/>
    </location>
</feature>
<dbReference type="OrthoDB" id="4589353at2759"/>
<dbReference type="AlphaFoldDB" id="F8MYK7"/>
<dbReference type="Gene3D" id="3.30.420.10">
    <property type="entry name" value="Ribonuclease H-like superfamily/Ribonuclease H"/>
    <property type="match status" value="1"/>
</dbReference>
<dbReference type="EMBL" id="GL891382">
    <property type="protein sequence ID" value="EGO51404.1"/>
    <property type="molecule type" value="Genomic_DNA"/>
</dbReference>
<dbReference type="RefSeq" id="XP_009854952.1">
    <property type="nucleotide sequence ID" value="XM_009856650.1"/>
</dbReference>
<dbReference type="GO" id="GO:0003676">
    <property type="term" value="F:nucleic acid binding"/>
    <property type="evidence" value="ECO:0007669"/>
    <property type="project" value="InterPro"/>
</dbReference>
<dbReference type="GeneID" id="20828288"/>
<feature type="region of interest" description="Disordered" evidence="1">
    <location>
        <begin position="221"/>
        <end position="432"/>
    </location>
</feature>
<dbReference type="Proteomes" id="UP000008065">
    <property type="component" value="Unassembled WGS sequence"/>
</dbReference>
<evidence type="ECO:0000313" key="3">
    <source>
        <dbReference type="Proteomes" id="UP000008065"/>
    </source>
</evidence>